<dbReference type="PROSITE" id="PS50889">
    <property type="entry name" value="S4"/>
    <property type="match status" value="1"/>
</dbReference>
<dbReference type="AlphaFoldDB" id="A0A3P7JIN3"/>
<evidence type="ECO:0000256" key="1">
    <source>
        <dbReference type="PROSITE-ProRule" id="PRU00182"/>
    </source>
</evidence>
<keyword evidence="3" id="KW-1185">Reference proteome</keyword>
<proteinExistence type="predicted"/>
<keyword evidence="1" id="KW-0694">RNA-binding</keyword>
<sequence>MYIKHASRDYNSLFFKVEQGHVRIGPKLVTDPAFIVTRTQEDAITWTNASKIKQYVLDYNNVRDDFDLA</sequence>
<protein>
    <recommendedName>
        <fullName evidence="4">RNA-binding S4 domain-containing protein</fullName>
    </recommendedName>
</protein>
<dbReference type="CDD" id="cd00165">
    <property type="entry name" value="S4"/>
    <property type="match status" value="1"/>
</dbReference>
<evidence type="ECO:0000313" key="2">
    <source>
        <dbReference type="EMBL" id="VDM83276.1"/>
    </source>
</evidence>
<dbReference type="OrthoDB" id="10248812at2759"/>
<dbReference type="Proteomes" id="UP000270094">
    <property type="component" value="Unassembled WGS sequence"/>
</dbReference>
<gene>
    <name evidence="2" type="ORF">SVUK_LOCUS18274</name>
</gene>
<evidence type="ECO:0008006" key="4">
    <source>
        <dbReference type="Google" id="ProtNLM"/>
    </source>
</evidence>
<accession>A0A3P7JIN3</accession>
<name>A0A3P7JIN3_STRVU</name>
<evidence type="ECO:0000313" key="3">
    <source>
        <dbReference type="Proteomes" id="UP000270094"/>
    </source>
</evidence>
<dbReference type="EMBL" id="UYYB01122085">
    <property type="protein sequence ID" value="VDM83276.1"/>
    <property type="molecule type" value="Genomic_DNA"/>
</dbReference>
<organism evidence="2 3">
    <name type="scientific">Strongylus vulgaris</name>
    <name type="common">Blood worm</name>
    <dbReference type="NCBI Taxonomy" id="40348"/>
    <lineage>
        <taxon>Eukaryota</taxon>
        <taxon>Metazoa</taxon>
        <taxon>Ecdysozoa</taxon>
        <taxon>Nematoda</taxon>
        <taxon>Chromadorea</taxon>
        <taxon>Rhabditida</taxon>
        <taxon>Rhabditina</taxon>
        <taxon>Rhabditomorpha</taxon>
        <taxon>Strongyloidea</taxon>
        <taxon>Strongylidae</taxon>
        <taxon>Strongylus</taxon>
    </lineage>
</organism>
<dbReference type="GO" id="GO:0003723">
    <property type="term" value="F:RNA binding"/>
    <property type="evidence" value="ECO:0007669"/>
    <property type="project" value="UniProtKB-KW"/>
</dbReference>
<reference evidence="2 3" key="1">
    <citation type="submission" date="2018-11" db="EMBL/GenBank/DDBJ databases">
        <authorList>
            <consortium name="Pathogen Informatics"/>
        </authorList>
    </citation>
    <scope>NUCLEOTIDE SEQUENCE [LARGE SCALE GENOMIC DNA]</scope>
</reference>
<dbReference type="SUPFAM" id="SSF55174">
    <property type="entry name" value="Alpha-L RNA-binding motif"/>
    <property type="match status" value="1"/>
</dbReference>